<dbReference type="RefSeq" id="WP_255134480.1">
    <property type="nucleotide sequence ID" value="NZ_JANDBC010000001.1"/>
</dbReference>
<gene>
    <name evidence="1" type="ORF">NM125_08485</name>
</gene>
<dbReference type="Proteomes" id="UP001139125">
    <property type="component" value="Unassembled WGS sequence"/>
</dbReference>
<protein>
    <submittedName>
        <fullName evidence="1">Uncharacterized protein</fullName>
    </submittedName>
</protein>
<reference evidence="1" key="1">
    <citation type="submission" date="2022-06" db="EMBL/GenBank/DDBJ databases">
        <title>Gracilimonas sp. CAU 1638 isolated from sea sediment.</title>
        <authorList>
            <person name="Kim W."/>
        </authorList>
    </citation>
    <scope>NUCLEOTIDE SEQUENCE</scope>
    <source>
        <strain evidence="1">CAU 1638</strain>
    </source>
</reference>
<name>A0A9X2L3J5_9BACT</name>
<comment type="caution">
    <text evidence="1">The sequence shown here is derived from an EMBL/GenBank/DDBJ whole genome shotgun (WGS) entry which is preliminary data.</text>
</comment>
<sequence>MGIKIGNIDIANAIIELEFQTKINTIIIENILNQTQHNMTSGDIKDIRRKAADAINEKYGANTITLND</sequence>
<proteinExistence type="predicted"/>
<evidence type="ECO:0000313" key="2">
    <source>
        <dbReference type="Proteomes" id="UP001139125"/>
    </source>
</evidence>
<accession>A0A9X2L3J5</accession>
<dbReference type="AlphaFoldDB" id="A0A9X2L3J5"/>
<organism evidence="1 2">
    <name type="scientific">Gracilimonas sediminicola</name>
    <dbReference type="NCBI Taxonomy" id="2952158"/>
    <lineage>
        <taxon>Bacteria</taxon>
        <taxon>Pseudomonadati</taxon>
        <taxon>Balneolota</taxon>
        <taxon>Balneolia</taxon>
        <taxon>Balneolales</taxon>
        <taxon>Balneolaceae</taxon>
        <taxon>Gracilimonas</taxon>
    </lineage>
</organism>
<dbReference type="EMBL" id="JANDBC010000001">
    <property type="protein sequence ID" value="MCP9291617.1"/>
    <property type="molecule type" value="Genomic_DNA"/>
</dbReference>
<evidence type="ECO:0000313" key="1">
    <source>
        <dbReference type="EMBL" id="MCP9291617.1"/>
    </source>
</evidence>
<keyword evidence="2" id="KW-1185">Reference proteome</keyword>